<dbReference type="AlphaFoldDB" id="A0AAV7RH33"/>
<proteinExistence type="predicted"/>
<comment type="caution">
    <text evidence="1">The sequence shown here is derived from an EMBL/GenBank/DDBJ whole genome shotgun (WGS) entry which is preliminary data.</text>
</comment>
<name>A0AAV7RH33_PLEWA</name>
<gene>
    <name evidence="1" type="ORF">NDU88_004943</name>
</gene>
<sequence length="99" mass="11347">MEAVHVPILDFHFLSSFFRSPLVSPCFIFPQGNWYHLNGGMMGQIPVELRAIKLSQEEAPKETKDQLSQLNTHLIHLSTRVSQVEQRISDLEDVENEAE</sequence>
<evidence type="ECO:0000313" key="2">
    <source>
        <dbReference type="Proteomes" id="UP001066276"/>
    </source>
</evidence>
<accession>A0AAV7RH33</accession>
<keyword evidence="2" id="KW-1185">Reference proteome</keyword>
<organism evidence="1 2">
    <name type="scientific">Pleurodeles waltl</name>
    <name type="common">Iberian ribbed newt</name>
    <dbReference type="NCBI Taxonomy" id="8319"/>
    <lineage>
        <taxon>Eukaryota</taxon>
        <taxon>Metazoa</taxon>
        <taxon>Chordata</taxon>
        <taxon>Craniata</taxon>
        <taxon>Vertebrata</taxon>
        <taxon>Euteleostomi</taxon>
        <taxon>Amphibia</taxon>
        <taxon>Batrachia</taxon>
        <taxon>Caudata</taxon>
        <taxon>Salamandroidea</taxon>
        <taxon>Salamandridae</taxon>
        <taxon>Pleurodelinae</taxon>
        <taxon>Pleurodeles</taxon>
    </lineage>
</organism>
<reference evidence="1" key="1">
    <citation type="journal article" date="2022" name="bioRxiv">
        <title>Sequencing and chromosome-scale assembly of the giantPleurodeles waltlgenome.</title>
        <authorList>
            <person name="Brown T."/>
            <person name="Elewa A."/>
            <person name="Iarovenko S."/>
            <person name="Subramanian E."/>
            <person name="Araus A.J."/>
            <person name="Petzold A."/>
            <person name="Susuki M."/>
            <person name="Suzuki K.-i.T."/>
            <person name="Hayashi T."/>
            <person name="Toyoda A."/>
            <person name="Oliveira C."/>
            <person name="Osipova E."/>
            <person name="Leigh N.D."/>
            <person name="Simon A."/>
            <person name="Yun M.H."/>
        </authorList>
    </citation>
    <scope>NUCLEOTIDE SEQUENCE</scope>
    <source>
        <strain evidence="1">20211129_DDA</strain>
        <tissue evidence="1">Liver</tissue>
    </source>
</reference>
<evidence type="ECO:0000313" key="1">
    <source>
        <dbReference type="EMBL" id="KAJ1152166.1"/>
    </source>
</evidence>
<dbReference type="EMBL" id="JANPWB010000009">
    <property type="protein sequence ID" value="KAJ1152166.1"/>
    <property type="molecule type" value="Genomic_DNA"/>
</dbReference>
<dbReference type="Proteomes" id="UP001066276">
    <property type="component" value="Chromosome 5"/>
</dbReference>
<protein>
    <submittedName>
        <fullName evidence="1">Uncharacterized protein</fullName>
    </submittedName>
</protein>